<dbReference type="OrthoDB" id="9765957at2"/>
<evidence type="ECO:0000313" key="3">
    <source>
        <dbReference type="Proteomes" id="UP000321533"/>
    </source>
</evidence>
<dbReference type="Proteomes" id="UP000321533">
    <property type="component" value="Chromosome"/>
</dbReference>
<evidence type="ECO:0000256" key="1">
    <source>
        <dbReference type="SAM" id="SignalP"/>
    </source>
</evidence>
<evidence type="ECO:0000313" key="2">
    <source>
        <dbReference type="EMBL" id="QEC69995.1"/>
    </source>
</evidence>
<feature type="signal peptide" evidence="1">
    <location>
        <begin position="1"/>
        <end position="18"/>
    </location>
</feature>
<organism evidence="2 3">
    <name type="scientific">Panacibacter ginsenosidivorans</name>
    <dbReference type="NCBI Taxonomy" id="1813871"/>
    <lineage>
        <taxon>Bacteria</taxon>
        <taxon>Pseudomonadati</taxon>
        <taxon>Bacteroidota</taxon>
        <taxon>Chitinophagia</taxon>
        <taxon>Chitinophagales</taxon>
        <taxon>Chitinophagaceae</taxon>
        <taxon>Panacibacter</taxon>
    </lineage>
</organism>
<name>A0A5B8VG33_9BACT</name>
<dbReference type="AlphaFoldDB" id="A0A5B8VG33"/>
<reference evidence="2 3" key="1">
    <citation type="journal article" date="2016" name="Int. J. Syst. Evol. Microbiol.">
        <title>Panacibacter ginsenosidivorans gen. nov., sp. nov., with ginsenoside converting activity isolated from soil of a ginseng field.</title>
        <authorList>
            <person name="Siddiqi M.Z."/>
            <person name="Muhammad Shafi S."/>
            <person name="Choi K.D."/>
            <person name="Im W.T."/>
        </authorList>
    </citation>
    <scope>NUCLEOTIDE SEQUENCE [LARGE SCALE GENOMIC DNA]</scope>
    <source>
        <strain evidence="2 3">Gsoil1550</strain>
    </source>
</reference>
<accession>A0A5B8VG33</accession>
<feature type="chain" id="PRO_5022867137" evidence="1">
    <location>
        <begin position="19"/>
        <end position="194"/>
    </location>
</feature>
<gene>
    <name evidence="2" type="ORF">FRZ67_22835</name>
</gene>
<proteinExistence type="predicted"/>
<protein>
    <submittedName>
        <fullName evidence="2">DUF1566 domain-containing protein</fullName>
    </submittedName>
</protein>
<dbReference type="PROSITE" id="PS51257">
    <property type="entry name" value="PROKAR_LIPOPROTEIN"/>
    <property type="match status" value="1"/>
</dbReference>
<keyword evidence="1" id="KW-0732">Signal</keyword>
<dbReference type="EMBL" id="CP042435">
    <property type="protein sequence ID" value="QEC69995.1"/>
    <property type="molecule type" value="Genomic_DNA"/>
</dbReference>
<sequence length="194" mass="20500">MKTNLICLLLMATVFVTACTKENITQPIAAKENAESAIAAFSIGQAYGGGIIYFIDSTGQHGLIAATQDIGGTFPVYKTWSNGSGIVTHATAIGVYKGSLNTDKIIYFQGNGDYAAADCRAYNGGGYTDWYLPSKRETVLLRKNGGAAGLTLSSNGYFTSTEVDANTAYCVSVGPYIFALDKSIPASVRAIRAF</sequence>
<dbReference type="RefSeq" id="WP_147192871.1">
    <property type="nucleotide sequence ID" value="NZ_CP042435.1"/>
</dbReference>
<keyword evidence="3" id="KW-1185">Reference proteome</keyword>
<dbReference type="KEGG" id="pgin:FRZ67_22835"/>